<reference evidence="1" key="1">
    <citation type="journal article" date="2020" name="G3 (Bethesda)">
        <title>High-Quality Assemblies for Three Invasive Social Wasps from the &lt;i&gt;Vespula&lt;/i&gt; Genus.</title>
        <authorList>
            <person name="Harrop T.W.R."/>
            <person name="Guhlin J."/>
            <person name="McLaughlin G.M."/>
            <person name="Permina E."/>
            <person name="Stockwell P."/>
            <person name="Gilligan J."/>
            <person name="Le Lec M.F."/>
            <person name="Gruber M.A.M."/>
            <person name="Quinn O."/>
            <person name="Lovegrove M."/>
            <person name="Duncan E.J."/>
            <person name="Remnant E.J."/>
            <person name="Van Eeckhoven J."/>
            <person name="Graham B."/>
            <person name="Knapp R.A."/>
            <person name="Langford K.W."/>
            <person name="Kronenberg Z."/>
            <person name="Press M.O."/>
            <person name="Eacker S.M."/>
            <person name="Wilson-Rankin E.E."/>
            <person name="Purcell J."/>
            <person name="Lester P.J."/>
            <person name="Dearden P.K."/>
        </authorList>
    </citation>
    <scope>NUCLEOTIDE SEQUENCE</scope>
    <source>
        <strain evidence="1">Linc-1</strain>
    </source>
</reference>
<organism evidence="1 2">
    <name type="scientific">Vespula germanica</name>
    <name type="common">German yellow jacket</name>
    <name type="synonym">Paravespula germanica</name>
    <dbReference type="NCBI Taxonomy" id="30212"/>
    <lineage>
        <taxon>Eukaryota</taxon>
        <taxon>Metazoa</taxon>
        <taxon>Ecdysozoa</taxon>
        <taxon>Arthropoda</taxon>
        <taxon>Hexapoda</taxon>
        <taxon>Insecta</taxon>
        <taxon>Pterygota</taxon>
        <taxon>Neoptera</taxon>
        <taxon>Endopterygota</taxon>
        <taxon>Hymenoptera</taxon>
        <taxon>Apocrita</taxon>
        <taxon>Aculeata</taxon>
        <taxon>Vespoidea</taxon>
        <taxon>Vespidae</taxon>
        <taxon>Vespinae</taxon>
        <taxon>Vespula</taxon>
    </lineage>
</organism>
<gene>
    <name evidence="1" type="ORF">HZH68_016176</name>
</gene>
<comment type="caution">
    <text evidence="1">The sequence shown here is derived from an EMBL/GenBank/DDBJ whole genome shotgun (WGS) entry which is preliminary data.</text>
</comment>
<dbReference type="Proteomes" id="UP000617340">
    <property type="component" value="Unassembled WGS sequence"/>
</dbReference>
<sequence length="106" mass="11593">MSLHEIPITPVGSATKDAEAMKPNNVASINLPGTLLPRIALVLLHADFDRFSSMLPMATDENVTPVRPRKTGIFLFVSYCRNMDLIFVKARAEKNVHALDVAVSSS</sequence>
<dbReference type="EMBL" id="JACSDZ010000022">
    <property type="protein sequence ID" value="KAF7381301.1"/>
    <property type="molecule type" value="Genomic_DNA"/>
</dbReference>
<accession>A0A834J963</accession>
<protein>
    <submittedName>
        <fullName evidence="1">Uncharacterized protein</fullName>
    </submittedName>
</protein>
<keyword evidence="2" id="KW-1185">Reference proteome</keyword>
<dbReference type="AlphaFoldDB" id="A0A834J963"/>
<proteinExistence type="predicted"/>
<name>A0A834J963_VESGE</name>
<evidence type="ECO:0000313" key="2">
    <source>
        <dbReference type="Proteomes" id="UP000617340"/>
    </source>
</evidence>
<evidence type="ECO:0000313" key="1">
    <source>
        <dbReference type="EMBL" id="KAF7381301.1"/>
    </source>
</evidence>